<dbReference type="Gene3D" id="1.20.120.450">
    <property type="entry name" value="dinb family like domain"/>
    <property type="match status" value="1"/>
</dbReference>
<reference evidence="2" key="1">
    <citation type="submission" date="2023-06" db="EMBL/GenBank/DDBJ databases">
        <title>Comparative genomics of Bacillaceae isolates and their secondary metabolite potential.</title>
        <authorList>
            <person name="Song L."/>
            <person name="Nielsen L.J."/>
            <person name="Mohite O."/>
            <person name="Xu X."/>
            <person name="Weber T."/>
            <person name="Kovacs A.T."/>
        </authorList>
    </citation>
    <scope>NUCLEOTIDE SEQUENCE</scope>
    <source>
        <strain evidence="2">G1S1</strain>
    </source>
</reference>
<gene>
    <name evidence="2" type="ORF">QUF85_24670</name>
</gene>
<name>A0AAJ1VD39_9BACI</name>
<organism evidence="2 3">
    <name type="scientific">Peribacillus frigoritolerans</name>
    <dbReference type="NCBI Taxonomy" id="450367"/>
    <lineage>
        <taxon>Bacteria</taxon>
        <taxon>Bacillati</taxon>
        <taxon>Bacillota</taxon>
        <taxon>Bacilli</taxon>
        <taxon>Bacillales</taxon>
        <taxon>Bacillaceae</taxon>
        <taxon>Peribacillus</taxon>
    </lineage>
</organism>
<evidence type="ECO:0000313" key="2">
    <source>
        <dbReference type="EMBL" id="MDM5286484.1"/>
    </source>
</evidence>
<dbReference type="InterPro" id="IPR034660">
    <property type="entry name" value="DinB/YfiT-like"/>
</dbReference>
<dbReference type="Pfam" id="PF12867">
    <property type="entry name" value="DinB_2"/>
    <property type="match status" value="1"/>
</dbReference>
<evidence type="ECO:0000313" key="3">
    <source>
        <dbReference type="Proteomes" id="UP001238973"/>
    </source>
</evidence>
<dbReference type="Proteomes" id="UP001238973">
    <property type="component" value="Unassembled WGS sequence"/>
</dbReference>
<feature type="domain" description="DinB-like" evidence="1">
    <location>
        <begin position="28"/>
        <end position="146"/>
    </location>
</feature>
<dbReference type="SUPFAM" id="SSF109854">
    <property type="entry name" value="DinB/YfiT-like putative metalloenzymes"/>
    <property type="match status" value="1"/>
</dbReference>
<dbReference type="AlphaFoldDB" id="A0AAJ1VD39"/>
<protein>
    <submittedName>
        <fullName evidence="2">DinB family protein</fullName>
    </submittedName>
</protein>
<sequence length="163" mass="19097">MFHAKDVLSDQLLANANDPSWYLPFSDSVENLSEEEAFWKPNENCNSIVEIVQHLLYWNETWQTRYQKSHVNAVPSIGDNNKSFIIPENKNFNDLKERLLEVLLQWQNLLTEEKVESEVNGFPAPAKWWEILGNVSTHNAYHIGQIIYIRKLQKSWKVDVVEV</sequence>
<comment type="caution">
    <text evidence="2">The sequence shown here is derived from an EMBL/GenBank/DDBJ whole genome shotgun (WGS) entry which is preliminary data.</text>
</comment>
<accession>A0AAJ1VD39</accession>
<evidence type="ECO:0000259" key="1">
    <source>
        <dbReference type="Pfam" id="PF12867"/>
    </source>
</evidence>
<dbReference type="RefSeq" id="WP_148359013.1">
    <property type="nucleotide sequence ID" value="NZ_JAUCFI010000003.1"/>
</dbReference>
<proteinExistence type="predicted"/>
<dbReference type="InterPro" id="IPR024775">
    <property type="entry name" value="DinB-like"/>
</dbReference>
<dbReference type="EMBL" id="JAUCFI010000003">
    <property type="protein sequence ID" value="MDM5286484.1"/>
    <property type="molecule type" value="Genomic_DNA"/>
</dbReference>